<evidence type="ECO:0000313" key="3">
    <source>
        <dbReference type="Proteomes" id="UP000664144"/>
    </source>
</evidence>
<dbReference type="PIRSF" id="PIRSF012641">
    <property type="entry name" value="UCP012641"/>
    <property type="match status" value="1"/>
</dbReference>
<organism evidence="2 3">
    <name type="scientific">Hymenobacter telluris</name>
    <dbReference type="NCBI Taxonomy" id="2816474"/>
    <lineage>
        <taxon>Bacteria</taxon>
        <taxon>Pseudomonadati</taxon>
        <taxon>Bacteroidota</taxon>
        <taxon>Cytophagia</taxon>
        <taxon>Cytophagales</taxon>
        <taxon>Hymenobacteraceae</taxon>
        <taxon>Hymenobacter</taxon>
    </lineage>
</organism>
<dbReference type="InterPro" id="IPR031321">
    <property type="entry name" value="UCP012641"/>
</dbReference>
<dbReference type="AlphaFoldDB" id="A0A939EU02"/>
<dbReference type="RefSeq" id="WP_206981680.1">
    <property type="nucleotide sequence ID" value="NZ_JAFLQZ010000002.1"/>
</dbReference>
<dbReference type="Pfam" id="PF15887">
    <property type="entry name" value="Peptidase_Mx"/>
    <property type="match status" value="1"/>
</dbReference>
<accession>A0A939EU02</accession>
<sequence length="368" mass="42430">MQLFKCTHCGQQLFFENDKCEQCQYPLGFESQQLQLFPLVAEPEGATFRLYGSPAADATTYTYCHNHTEGACNWLVPTDSATPFCAACTLNRTIPNLEQPEHRARWRKLESAKHRLVYSLLRMGLPVVSKAADPDRGLWFDFLADTSPESGQRVLTGHDEGLITINIAEADDIEREMARKAMAELYRTLLGHFRHEVGHYYWDRLIDNTPHLARFRELFGDEQQDYSEALKRHYDQGAPADWAQFFISSYASSHPWEDWAETWAHYLHIMDTLQTAHAFGLSVKPVVADETQFLQATISEEPYEQADFQRIMDQWLPLTFAMNSLNRSMGQPDPYPFIIRPAVVEKMAFIHKVCQEVKHCLQENRADC</sequence>
<gene>
    <name evidence="2" type="ORF">J0X19_04520</name>
</gene>
<feature type="domain" description="Zinc-ribbon" evidence="1">
    <location>
        <begin position="3"/>
        <end position="98"/>
    </location>
</feature>
<keyword evidence="3" id="KW-1185">Reference proteome</keyword>
<protein>
    <submittedName>
        <fullName evidence="2">Zinc-binding peptidase</fullName>
    </submittedName>
</protein>
<name>A0A939EU02_9BACT</name>
<dbReference type="EMBL" id="JAFLQZ010000002">
    <property type="protein sequence ID" value="MBO0357197.1"/>
    <property type="molecule type" value="Genomic_DNA"/>
</dbReference>
<evidence type="ECO:0000313" key="2">
    <source>
        <dbReference type="EMBL" id="MBO0357197.1"/>
    </source>
</evidence>
<dbReference type="Pfam" id="PF10005">
    <property type="entry name" value="Zn_ribbon_DZR_6"/>
    <property type="match status" value="1"/>
</dbReference>
<comment type="caution">
    <text evidence="2">The sequence shown here is derived from an EMBL/GenBank/DDBJ whole genome shotgun (WGS) entry which is preliminary data.</text>
</comment>
<dbReference type="Proteomes" id="UP000664144">
    <property type="component" value="Unassembled WGS sequence"/>
</dbReference>
<proteinExistence type="predicted"/>
<reference evidence="2" key="1">
    <citation type="submission" date="2021-03" db="EMBL/GenBank/DDBJ databases">
        <authorList>
            <person name="Kim M.K."/>
        </authorList>
    </citation>
    <scope>NUCLEOTIDE SEQUENCE</scope>
    <source>
        <strain evidence="2">BT186</strain>
    </source>
</reference>
<dbReference type="InterPro" id="IPR011201">
    <property type="entry name" value="Zinc-ribbon_6_bact"/>
</dbReference>
<evidence type="ECO:0000259" key="1">
    <source>
        <dbReference type="Pfam" id="PF10005"/>
    </source>
</evidence>
<dbReference type="Gene3D" id="3.40.390.70">
    <property type="match status" value="1"/>
</dbReference>